<dbReference type="RefSeq" id="WP_175499235.1">
    <property type="nucleotide sequence ID" value="NZ_FOTF01000007.1"/>
</dbReference>
<dbReference type="Proteomes" id="UP000199550">
    <property type="component" value="Unassembled WGS sequence"/>
</dbReference>
<dbReference type="AlphaFoldDB" id="A0A1I4EUX1"/>
<reference evidence="2 3" key="1">
    <citation type="submission" date="2016-10" db="EMBL/GenBank/DDBJ databases">
        <authorList>
            <person name="de Groot N.N."/>
        </authorList>
    </citation>
    <scope>NUCLEOTIDE SEQUENCE [LARGE SCALE GENOMIC DNA]</scope>
    <source>
        <strain evidence="2 3">DSM 16199</strain>
    </source>
</reference>
<keyword evidence="3" id="KW-1185">Reference proteome</keyword>
<feature type="domain" description="Toprim" evidence="1">
    <location>
        <begin position="245"/>
        <end position="332"/>
    </location>
</feature>
<dbReference type="CDD" id="cd00188">
    <property type="entry name" value="TOPRIM"/>
    <property type="match status" value="1"/>
</dbReference>
<dbReference type="Pfam" id="PF13155">
    <property type="entry name" value="Toprim_2"/>
    <property type="match status" value="1"/>
</dbReference>
<gene>
    <name evidence="2" type="ORF">SAMN04488004_107206</name>
</gene>
<dbReference type="EMBL" id="FOTF01000007">
    <property type="protein sequence ID" value="SFL09535.1"/>
    <property type="molecule type" value="Genomic_DNA"/>
</dbReference>
<dbReference type="PROSITE" id="PS50880">
    <property type="entry name" value="TOPRIM"/>
    <property type="match status" value="1"/>
</dbReference>
<evidence type="ECO:0000259" key="1">
    <source>
        <dbReference type="PROSITE" id="PS50880"/>
    </source>
</evidence>
<protein>
    <submittedName>
        <fullName evidence="2">Toprim-like</fullName>
    </submittedName>
</protein>
<name>A0A1I4EUX1_9RHOB</name>
<organism evidence="2 3">
    <name type="scientific">Loktanella salsilacus</name>
    <dbReference type="NCBI Taxonomy" id="195913"/>
    <lineage>
        <taxon>Bacteria</taxon>
        <taxon>Pseudomonadati</taxon>
        <taxon>Pseudomonadota</taxon>
        <taxon>Alphaproteobacteria</taxon>
        <taxon>Rhodobacterales</taxon>
        <taxon>Roseobacteraceae</taxon>
        <taxon>Loktanella</taxon>
    </lineage>
</organism>
<evidence type="ECO:0000313" key="2">
    <source>
        <dbReference type="EMBL" id="SFL09535.1"/>
    </source>
</evidence>
<dbReference type="Gene3D" id="3.40.1360.10">
    <property type="match status" value="1"/>
</dbReference>
<dbReference type="InterPro" id="IPR006171">
    <property type="entry name" value="TOPRIM_dom"/>
</dbReference>
<evidence type="ECO:0000313" key="3">
    <source>
        <dbReference type="Proteomes" id="UP000199550"/>
    </source>
</evidence>
<proteinExistence type="predicted"/>
<sequence length="407" mass="45453">MTFINDNEELEQFKRHDIRSLLPALGWQSLSAAEVATTKHRGRVGDIFGDGSRYLHTFRTGAGVWMFKFHEGSTILNRDRGTVLHVAQEYVSGSIGHARVKIREILGTCTGPTLSPSAGPRTPAANLALISSSTYPYPTPVAIDEKKAPDQLYSEYLTGSHPVICGEDVPDYLKMRWINMFDEIFEGQVRQTIGGKVRFPYLRFSDEITSKRMEFAGFEEKGKSWKSFSTGGRAGIWIGGQTTSAHVVVVESPLDAMAYSIFHCKYAHFVAVRSGGERDVVRYLELLSRDRRLSSVTLATDNDAAGHVYAGKIGTALNRFKEDRFVVSFELSGSGHNDHCDALKEAAINRDHPYHERVTRYMKLKQEVFADMRADDIASDTASPTRELLIPDFTRLTTECAIEELAD</sequence>
<accession>A0A1I4EUX1</accession>